<comment type="subcellular location">
    <subcellularLocation>
        <location evidence="1">Cytoplasm</location>
        <location evidence="1">Cytoskeleton</location>
        <location evidence="1">Cilium basal body</location>
    </subcellularLocation>
    <subcellularLocation>
        <location evidence="2">Cytoplasm</location>
        <location evidence="2">Cytoskeleton</location>
        <location evidence="2">Microtubule organizing center</location>
        <location evidence="2">Centrosome</location>
    </subcellularLocation>
</comment>
<feature type="compositionally biased region" description="Low complexity" evidence="9">
    <location>
        <begin position="1331"/>
        <end position="1343"/>
    </location>
</feature>
<dbReference type="KEGG" id="der:6545202"/>
<dbReference type="InterPro" id="IPR026201">
    <property type="entry name" value="Cep290"/>
</dbReference>
<dbReference type="PhylomeDB" id="B3NJC7"/>
<dbReference type="OMA" id="RIEMQQR"/>
<dbReference type="GO" id="GO:0097711">
    <property type="term" value="P:ciliary basal body-plasma membrane docking"/>
    <property type="evidence" value="ECO:0007669"/>
    <property type="project" value="EnsemblMetazoa"/>
</dbReference>
<accession>B3NJC7</accession>
<feature type="region of interest" description="Disordered" evidence="9">
    <location>
        <begin position="505"/>
        <end position="548"/>
    </location>
</feature>
<evidence type="ECO:0000256" key="3">
    <source>
        <dbReference type="ARBA" id="ARBA00022490"/>
    </source>
</evidence>
<feature type="compositionally biased region" description="Polar residues" evidence="9">
    <location>
        <begin position="663"/>
        <end position="675"/>
    </location>
</feature>
<dbReference type="GO" id="GO:0035869">
    <property type="term" value="C:ciliary transition zone"/>
    <property type="evidence" value="ECO:0007669"/>
    <property type="project" value="EnsemblMetazoa"/>
</dbReference>
<evidence type="ECO:0000256" key="1">
    <source>
        <dbReference type="ARBA" id="ARBA00004120"/>
    </source>
</evidence>
<evidence type="ECO:0000256" key="8">
    <source>
        <dbReference type="SAM" id="Coils"/>
    </source>
</evidence>
<evidence type="ECO:0000256" key="6">
    <source>
        <dbReference type="ARBA" id="ARBA00023212"/>
    </source>
</evidence>
<feature type="coiled-coil region" evidence="8">
    <location>
        <begin position="1194"/>
        <end position="1235"/>
    </location>
</feature>
<dbReference type="EMBL" id="CH954178">
    <property type="protein sequence ID" value="EDV50089.1"/>
    <property type="molecule type" value="Genomic_DNA"/>
</dbReference>
<keyword evidence="11" id="KW-1185">Reference proteome</keyword>
<keyword evidence="6" id="KW-0206">Cytoskeleton</keyword>
<feature type="region of interest" description="Disordered" evidence="9">
    <location>
        <begin position="652"/>
        <end position="692"/>
    </location>
</feature>
<evidence type="ECO:0000256" key="2">
    <source>
        <dbReference type="ARBA" id="ARBA00004300"/>
    </source>
</evidence>
<evidence type="ECO:0000313" key="11">
    <source>
        <dbReference type="Proteomes" id="UP000008711"/>
    </source>
</evidence>
<evidence type="ECO:0000256" key="7">
    <source>
        <dbReference type="ARBA" id="ARBA00023273"/>
    </source>
</evidence>
<name>B3NJC7_DROER</name>
<keyword evidence="5 8" id="KW-0175">Coiled coil</keyword>
<dbReference type="GO" id="GO:1905515">
    <property type="term" value="P:non-motile cilium assembly"/>
    <property type="evidence" value="ECO:0007669"/>
    <property type="project" value="EnsemblMetazoa"/>
</dbReference>
<reference evidence="10 11" key="1">
    <citation type="journal article" date="2007" name="Nature">
        <title>Evolution of genes and genomes on the Drosophila phylogeny.</title>
        <authorList>
            <consortium name="Drosophila 12 Genomes Consortium"/>
            <person name="Clark A.G."/>
            <person name="Eisen M.B."/>
            <person name="Smith D.R."/>
            <person name="Bergman C.M."/>
            <person name="Oliver B."/>
            <person name="Markow T.A."/>
            <person name="Kaufman T.C."/>
            <person name="Kellis M."/>
            <person name="Gelbart W."/>
            <person name="Iyer V.N."/>
            <person name="Pollard D.A."/>
            <person name="Sackton T.B."/>
            <person name="Larracuente A.M."/>
            <person name="Singh N.D."/>
            <person name="Abad J.P."/>
            <person name="Abt D.N."/>
            <person name="Adryan B."/>
            <person name="Aguade M."/>
            <person name="Akashi H."/>
            <person name="Anderson W.W."/>
            <person name="Aquadro C.F."/>
            <person name="Ardell D.H."/>
            <person name="Arguello R."/>
            <person name="Artieri C.G."/>
            <person name="Barbash D.A."/>
            <person name="Barker D."/>
            <person name="Barsanti P."/>
            <person name="Batterham P."/>
            <person name="Batzoglou S."/>
            <person name="Begun D."/>
            <person name="Bhutkar A."/>
            <person name="Blanco E."/>
            <person name="Bosak S.A."/>
            <person name="Bradley R.K."/>
            <person name="Brand A.D."/>
            <person name="Brent M.R."/>
            <person name="Brooks A.N."/>
            <person name="Brown R.H."/>
            <person name="Butlin R.K."/>
            <person name="Caggese C."/>
            <person name="Calvi B.R."/>
            <person name="Bernardo de Carvalho A."/>
            <person name="Caspi A."/>
            <person name="Castrezana S."/>
            <person name="Celniker S.E."/>
            <person name="Chang J.L."/>
            <person name="Chapple C."/>
            <person name="Chatterji S."/>
            <person name="Chinwalla A."/>
            <person name="Civetta A."/>
            <person name="Clifton S.W."/>
            <person name="Comeron J.M."/>
            <person name="Costello J.C."/>
            <person name="Coyne J.A."/>
            <person name="Daub J."/>
            <person name="David R.G."/>
            <person name="Delcher A.L."/>
            <person name="Delehaunty K."/>
            <person name="Do C.B."/>
            <person name="Ebling H."/>
            <person name="Edwards K."/>
            <person name="Eickbush T."/>
            <person name="Evans J.D."/>
            <person name="Filipski A."/>
            <person name="Findeiss S."/>
            <person name="Freyhult E."/>
            <person name="Fulton L."/>
            <person name="Fulton R."/>
            <person name="Garcia A.C."/>
            <person name="Gardiner A."/>
            <person name="Garfield D.A."/>
            <person name="Garvin B.E."/>
            <person name="Gibson G."/>
            <person name="Gilbert D."/>
            <person name="Gnerre S."/>
            <person name="Godfrey J."/>
            <person name="Good R."/>
            <person name="Gotea V."/>
            <person name="Gravely B."/>
            <person name="Greenberg A.J."/>
            <person name="Griffiths-Jones S."/>
            <person name="Gross S."/>
            <person name="Guigo R."/>
            <person name="Gustafson E.A."/>
            <person name="Haerty W."/>
            <person name="Hahn M.W."/>
            <person name="Halligan D.L."/>
            <person name="Halpern A.L."/>
            <person name="Halter G.M."/>
            <person name="Han M.V."/>
            <person name="Heger A."/>
            <person name="Hillier L."/>
            <person name="Hinrichs A.S."/>
            <person name="Holmes I."/>
            <person name="Hoskins R.A."/>
            <person name="Hubisz M.J."/>
            <person name="Hultmark D."/>
            <person name="Huntley M.A."/>
            <person name="Jaffe D.B."/>
            <person name="Jagadeeshan S."/>
            <person name="Jeck W.R."/>
            <person name="Johnson J."/>
            <person name="Jones C.D."/>
            <person name="Jordan W.C."/>
            <person name="Karpen G.H."/>
            <person name="Kataoka E."/>
            <person name="Keightley P.D."/>
            <person name="Kheradpour P."/>
            <person name="Kirkness E.F."/>
            <person name="Koerich L.B."/>
            <person name="Kristiansen K."/>
            <person name="Kudrna D."/>
            <person name="Kulathinal R.J."/>
            <person name="Kumar S."/>
            <person name="Kwok R."/>
            <person name="Lander E."/>
            <person name="Langley C.H."/>
            <person name="Lapoint R."/>
            <person name="Lazzaro B.P."/>
            <person name="Lee S.J."/>
            <person name="Levesque L."/>
            <person name="Li R."/>
            <person name="Lin C.F."/>
            <person name="Lin M.F."/>
            <person name="Lindblad-Toh K."/>
            <person name="Llopart A."/>
            <person name="Long M."/>
            <person name="Low L."/>
            <person name="Lozovsky E."/>
            <person name="Lu J."/>
            <person name="Luo M."/>
            <person name="Machado C.A."/>
            <person name="Makalowski W."/>
            <person name="Marzo M."/>
            <person name="Matsuda M."/>
            <person name="Matzkin L."/>
            <person name="McAllister B."/>
            <person name="McBride C.S."/>
            <person name="McKernan B."/>
            <person name="McKernan K."/>
            <person name="Mendez-Lago M."/>
            <person name="Minx P."/>
            <person name="Mollenhauer M.U."/>
            <person name="Montooth K."/>
            <person name="Mount S.M."/>
            <person name="Mu X."/>
            <person name="Myers E."/>
            <person name="Negre B."/>
            <person name="Newfeld S."/>
            <person name="Nielsen R."/>
            <person name="Noor M.A."/>
            <person name="O'Grady P."/>
            <person name="Pachter L."/>
            <person name="Papaceit M."/>
            <person name="Parisi M.J."/>
            <person name="Parisi M."/>
            <person name="Parts L."/>
            <person name="Pedersen J.S."/>
            <person name="Pesole G."/>
            <person name="Phillippy A.M."/>
            <person name="Ponting C.P."/>
            <person name="Pop M."/>
            <person name="Porcelli D."/>
            <person name="Powell J.R."/>
            <person name="Prohaska S."/>
            <person name="Pruitt K."/>
            <person name="Puig M."/>
            <person name="Quesneville H."/>
            <person name="Ram K.R."/>
            <person name="Rand D."/>
            <person name="Rasmussen M.D."/>
            <person name="Reed L.K."/>
            <person name="Reenan R."/>
            <person name="Reily A."/>
            <person name="Remington K.A."/>
            <person name="Rieger T.T."/>
            <person name="Ritchie M.G."/>
            <person name="Robin C."/>
            <person name="Rogers Y.H."/>
            <person name="Rohde C."/>
            <person name="Rozas J."/>
            <person name="Rubenfield M.J."/>
            <person name="Ruiz A."/>
            <person name="Russo S."/>
            <person name="Salzberg S.L."/>
            <person name="Sanchez-Gracia A."/>
            <person name="Saranga D.J."/>
            <person name="Sato H."/>
            <person name="Schaeffer S.W."/>
            <person name="Schatz M.C."/>
            <person name="Schlenke T."/>
            <person name="Schwartz R."/>
            <person name="Segarra C."/>
            <person name="Singh R.S."/>
            <person name="Sirot L."/>
            <person name="Sirota M."/>
            <person name="Sisneros N.B."/>
            <person name="Smith C.D."/>
            <person name="Smith T.F."/>
            <person name="Spieth J."/>
            <person name="Stage D.E."/>
            <person name="Stark A."/>
            <person name="Stephan W."/>
            <person name="Strausberg R.L."/>
            <person name="Strempel S."/>
            <person name="Sturgill D."/>
            <person name="Sutton G."/>
            <person name="Sutton G.G."/>
            <person name="Tao W."/>
            <person name="Teichmann S."/>
            <person name="Tobari Y.N."/>
            <person name="Tomimura Y."/>
            <person name="Tsolas J.M."/>
            <person name="Valente V.L."/>
            <person name="Venter E."/>
            <person name="Venter J.C."/>
            <person name="Vicario S."/>
            <person name="Vieira F.G."/>
            <person name="Vilella A.J."/>
            <person name="Villasante A."/>
            <person name="Walenz B."/>
            <person name="Wang J."/>
            <person name="Wasserman M."/>
            <person name="Watts T."/>
            <person name="Wilson D."/>
            <person name="Wilson R.K."/>
            <person name="Wing R.A."/>
            <person name="Wolfner M.F."/>
            <person name="Wong A."/>
            <person name="Wong G.K."/>
            <person name="Wu C.I."/>
            <person name="Wu G."/>
            <person name="Yamamoto D."/>
            <person name="Yang H.P."/>
            <person name="Yang S.P."/>
            <person name="Yorke J.A."/>
            <person name="Yoshida K."/>
            <person name="Zdobnov E."/>
            <person name="Zhang P."/>
            <person name="Zhang Y."/>
            <person name="Zimin A.V."/>
            <person name="Baldwin J."/>
            <person name="Abdouelleil A."/>
            <person name="Abdulkadir J."/>
            <person name="Abebe A."/>
            <person name="Abera B."/>
            <person name="Abreu J."/>
            <person name="Acer S.C."/>
            <person name="Aftuck L."/>
            <person name="Alexander A."/>
            <person name="An P."/>
            <person name="Anderson E."/>
            <person name="Anderson S."/>
            <person name="Arachi H."/>
            <person name="Azer M."/>
            <person name="Bachantsang P."/>
            <person name="Barry A."/>
            <person name="Bayul T."/>
            <person name="Berlin A."/>
            <person name="Bessette D."/>
            <person name="Bloom T."/>
            <person name="Blye J."/>
            <person name="Boguslavskiy L."/>
            <person name="Bonnet C."/>
            <person name="Boukhgalter B."/>
            <person name="Bourzgui I."/>
            <person name="Brown A."/>
            <person name="Cahill P."/>
            <person name="Channer S."/>
            <person name="Cheshatsang Y."/>
            <person name="Chuda L."/>
            <person name="Citroen M."/>
            <person name="Collymore A."/>
            <person name="Cooke P."/>
            <person name="Costello M."/>
            <person name="D'Aco K."/>
            <person name="Daza R."/>
            <person name="De Haan G."/>
            <person name="DeGray S."/>
            <person name="DeMaso C."/>
            <person name="Dhargay N."/>
            <person name="Dooley K."/>
            <person name="Dooley E."/>
            <person name="Doricent M."/>
            <person name="Dorje P."/>
            <person name="Dorjee K."/>
            <person name="Dupes A."/>
            <person name="Elong R."/>
            <person name="Falk J."/>
            <person name="Farina A."/>
            <person name="Faro S."/>
            <person name="Ferguson D."/>
            <person name="Fisher S."/>
            <person name="Foley C.D."/>
            <person name="Franke A."/>
            <person name="Friedrich D."/>
            <person name="Gadbois L."/>
            <person name="Gearin G."/>
            <person name="Gearin C.R."/>
            <person name="Giannoukos G."/>
            <person name="Goode T."/>
            <person name="Graham J."/>
            <person name="Grandbois E."/>
            <person name="Grewal S."/>
            <person name="Gyaltsen K."/>
            <person name="Hafez N."/>
            <person name="Hagos B."/>
            <person name="Hall J."/>
            <person name="Henson C."/>
            <person name="Hollinger A."/>
            <person name="Honan T."/>
            <person name="Huard M.D."/>
            <person name="Hughes L."/>
            <person name="Hurhula B."/>
            <person name="Husby M.E."/>
            <person name="Kamat A."/>
            <person name="Kanga B."/>
            <person name="Kashin S."/>
            <person name="Khazanovich D."/>
            <person name="Kisner P."/>
            <person name="Lance K."/>
            <person name="Lara M."/>
            <person name="Lee W."/>
            <person name="Lennon N."/>
            <person name="Letendre F."/>
            <person name="LeVine R."/>
            <person name="Lipovsky A."/>
            <person name="Liu X."/>
            <person name="Liu J."/>
            <person name="Liu S."/>
            <person name="Lokyitsang T."/>
            <person name="Lokyitsang Y."/>
            <person name="Lubonja R."/>
            <person name="Lui A."/>
            <person name="MacDonald P."/>
            <person name="Magnisalis V."/>
            <person name="Maru K."/>
            <person name="Matthews C."/>
            <person name="McCusker W."/>
            <person name="McDonough S."/>
            <person name="Mehta T."/>
            <person name="Meldrim J."/>
            <person name="Meneus L."/>
            <person name="Mihai O."/>
            <person name="Mihalev A."/>
            <person name="Mihova T."/>
            <person name="Mittelman R."/>
            <person name="Mlenga V."/>
            <person name="Montmayeur A."/>
            <person name="Mulrain L."/>
            <person name="Navidi A."/>
            <person name="Naylor J."/>
            <person name="Negash T."/>
            <person name="Nguyen T."/>
            <person name="Nguyen N."/>
            <person name="Nicol R."/>
            <person name="Norbu C."/>
            <person name="Norbu N."/>
            <person name="Novod N."/>
            <person name="O'Neill B."/>
            <person name="Osman S."/>
            <person name="Markiewicz E."/>
            <person name="Oyono O.L."/>
            <person name="Patti C."/>
            <person name="Phunkhang P."/>
            <person name="Pierre F."/>
            <person name="Priest M."/>
            <person name="Raghuraman S."/>
            <person name="Rege F."/>
            <person name="Reyes R."/>
            <person name="Rise C."/>
            <person name="Rogov P."/>
            <person name="Ross K."/>
            <person name="Ryan E."/>
            <person name="Settipalli S."/>
            <person name="Shea T."/>
            <person name="Sherpa N."/>
            <person name="Shi L."/>
            <person name="Shih D."/>
            <person name="Sparrow T."/>
            <person name="Spaulding J."/>
            <person name="Stalker J."/>
            <person name="Stange-Thomann N."/>
            <person name="Stavropoulos S."/>
            <person name="Stone C."/>
            <person name="Strader C."/>
            <person name="Tesfaye S."/>
            <person name="Thomson T."/>
            <person name="Thoulutsang Y."/>
            <person name="Thoulutsang D."/>
            <person name="Topham K."/>
            <person name="Topping I."/>
            <person name="Tsamla T."/>
            <person name="Vassiliev H."/>
            <person name="Vo A."/>
            <person name="Wangchuk T."/>
            <person name="Wangdi T."/>
            <person name="Weiand M."/>
            <person name="Wilkinson J."/>
            <person name="Wilson A."/>
            <person name="Yadav S."/>
            <person name="Young G."/>
            <person name="Yu Q."/>
            <person name="Zembek L."/>
            <person name="Zhong D."/>
            <person name="Zimmer A."/>
            <person name="Zwirko Z."/>
            <person name="Jaffe D.B."/>
            <person name="Alvarez P."/>
            <person name="Brockman W."/>
            <person name="Butler J."/>
            <person name="Chin C."/>
            <person name="Gnerre S."/>
            <person name="Grabherr M."/>
            <person name="Kleber M."/>
            <person name="Mauceli E."/>
            <person name="MacCallum I."/>
        </authorList>
    </citation>
    <scope>NUCLEOTIDE SEQUENCE [LARGE SCALE GENOMIC DNA]</scope>
    <source>
        <strain evidence="10 11">TSC#14021-0224.01</strain>
    </source>
</reference>
<dbReference type="GO" id="GO:0061824">
    <property type="term" value="P:cytosolic ciliogenesis"/>
    <property type="evidence" value="ECO:0007669"/>
    <property type="project" value="EnsemblMetazoa"/>
</dbReference>
<feature type="coiled-coil region" evidence="8">
    <location>
        <begin position="769"/>
        <end position="796"/>
    </location>
</feature>
<dbReference type="Proteomes" id="UP000008711">
    <property type="component" value="Unassembled WGS sequence"/>
</dbReference>
<keyword evidence="4" id="KW-0970">Cilium biogenesis/degradation</keyword>
<evidence type="ECO:0008006" key="12">
    <source>
        <dbReference type="Google" id="ProtNLM"/>
    </source>
</evidence>
<feature type="compositionally biased region" description="Low complexity" evidence="9">
    <location>
        <begin position="278"/>
        <end position="292"/>
    </location>
</feature>
<feature type="coiled-coil region" evidence="8">
    <location>
        <begin position="1727"/>
        <end position="1858"/>
    </location>
</feature>
<sequence>MSTSMDIPETVSLRKFRDFSARQRQELYETLLELAESIDELPKKSLRKTLELTLAVLEYKGEQVQQLQEAASGGTSSDRRLQDENEKLKRMLQRLEDERDGLKSKAKELGEQIRQLELRLREAAQQAEVSDKDSSDPLSELDKQEQLLQNIDSKNKHIKRLLKEIETLQNQNIAQSKTIVLHERELQSIKANLVQLSQDITKVEQERKSLKQREQQQALEITRLEGNVTFLEVEREKQELEMRQFLDKYETKSLGWRQALEDRDKELERLKKQLEGKSISSAQTNSFSSQSQQEEEHIKLRHLLESREQRIEKLEAKIKSMAEEMASSTRVMNQLCQEKERAHDPEQPRACCQLIEERLRAATARSQQLSEMLEAAEQDNVLKSKQALHAISALESYKREEDGLIPALRRCSGLEQKLAARDKQLRGYIQELNSLHEVVQENEILRRQLHIPDDVVIMAKNVHAKQRNKDKQIERLTLKLRTSEELRLQLKLEKSELRRKLMELQQDGPQPLNESLQAPSEVGEVPHSVPLENSPRRGQGDGAASSEMQNRYDEVLAENETLRSGMYEILEKLREYDATSEHITIDSDLLRRLIEALPGGTTTPQRLQGQLLELKAREEALRQLLQQQNYSDSETGELSSVHSLCEIPDIAEEQPVEEDAVVNTATRPSSPTEATQGLRRPTVPDPEEKPRNEALAELSILRKHYDELRLHMSADGSDLLNQNQQLHDQLIALELQLEKQRMSYTYMRRDYDELLTESRKKELRFIDEQASLARQLERLKCELLGAREELEKAHRRNPYSAEEQQKLEHRNAILSMQLGQAVEQLLGELKPTEICAEYGIIRENYQLDFITAGDFEKQQQELLTWKTKQAELQRESKQLEGLLQVANEQIHSQQKLLNEITDNHINLRHLVADLQSSCDEKLMLAKVQRDLDSVKAECSRLETEREKMQLKADSLQSQLETSESSLKQAHQDFQQERTNSDIKHKFLQHSLFMLKDKYAKFTPLVFLTNFVFAYQKFQRRLEEEQVQQRQRDHTALADEVTAVVQAEIGLNEESSQQLVKLIKSETQARLLEQRCEILQAKQEELLRELGELRISQATDTEHWSTIQALFGDGGPRRQPMADAETNTDAMAPIPAMRRAVQLIDRESSPIGSPLRKHPHLDTATQTLEAPVNFSETAVQTNGIPGQQNQAVQTAEAVEDSRRDSRAELEKMQETLQEANQRIEVLGKQLEASRSESRESESPHGGVVEKTILSFHTLLLEKDQSIQKYQDLLQTERDQSQQALSKQLAENESLRATVNNLNFNIKTKDAEIQSLREQLKQKPEVPVERNSTTDSSSSSSSDSSVNELTDEKIEELFESSSVDRPQEETEVHVGAVPESIVAEEPEGEQEKQDTEELKEVPTLHKQIKELKDKLEYSERSLKTREEEVDILKEKLKLCQEREKSVESAVSPELDQLRIFLDEKDKHIKDLMDTLKNFHDDQQRYIKDTSNFSEDQIAKLAADLNRTEATNKIYHTQMEALRRQLANVTQREKQARDLSQSLRQQLLKRPVVSIKTELNARVKNENQQKRIQQLELDLDEARGQLQRQQALLEAKRTRSANEVQLWEKQKRYQQQAEKTKARLEETELALEKTRALLQGARTTIARLEKDKQMLESKLGRNGPSSNSSGGNNLKCCRTPSCPNLQHVGVSKFAPSPSESPETYTGPSSECSSPAHHHAQIFDQSQVDLIEALKSRIELQQRKIIAMELEGRGSNALTTELEKLQERCQAIEAQNIRLEARNLQLQLDSDLLRQGDSSDRLQKRIKHLEDYIIALKEEMARNESRRELCKCSGLKVSTNQGQSAEQTILSLRNLVEKLRSENKFLKDGRRSTESRSSTDSTPAEAARLQQQHAEALDKIRALQQELQKRTKCSQCGGRSKDAANEELKFIKEQLVKKTQLLQKAKVLLTRAAAKEKVLREQLALWKRKCSELQNVPVIDEISE</sequence>
<dbReference type="GO" id="GO:0034451">
    <property type="term" value="C:centriolar satellite"/>
    <property type="evidence" value="ECO:0007669"/>
    <property type="project" value="TreeGrafter"/>
</dbReference>
<feature type="region of interest" description="Disordered" evidence="9">
    <location>
        <begin position="1317"/>
        <end position="1348"/>
    </location>
</feature>
<reference evidence="10 11" key="2">
    <citation type="journal article" date="2008" name="Bioinformatics">
        <title>Assembly reconciliation.</title>
        <authorList>
            <person name="Zimin A.V."/>
            <person name="Smith D.R."/>
            <person name="Sutton G."/>
            <person name="Yorke J.A."/>
        </authorList>
    </citation>
    <scope>NUCLEOTIDE SEQUENCE [LARGE SCALE GENOMIC DNA]</scope>
    <source>
        <strain evidence="10 11">TSC#14021-0224.01</strain>
    </source>
</reference>
<dbReference type="GO" id="GO:0061822">
    <property type="term" value="C:ciliary cap"/>
    <property type="evidence" value="ECO:0007669"/>
    <property type="project" value="EnsemblMetazoa"/>
</dbReference>
<feature type="region of interest" description="Disordered" evidence="9">
    <location>
        <begin position="277"/>
        <end position="296"/>
    </location>
</feature>
<evidence type="ECO:0000256" key="9">
    <source>
        <dbReference type="SAM" id="MobiDB-lite"/>
    </source>
</evidence>
<feature type="region of interest" description="Disordered" evidence="9">
    <location>
        <begin position="1862"/>
        <end position="1884"/>
    </location>
</feature>
<feature type="compositionally biased region" description="Basic and acidic residues" evidence="9">
    <location>
        <begin position="1317"/>
        <end position="1326"/>
    </location>
</feature>
<feature type="coiled-coil region" evidence="8">
    <location>
        <begin position="1502"/>
        <end position="1655"/>
    </location>
</feature>
<dbReference type="PANTHER" id="PTHR18879">
    <property type="entry name" value="CENTROSOMAL PROTEIN OF 290 KDA"/>
    <property type="match status" value="1"/>
</dbReference>
<gene>
    <name evidence="10" type="primary">Dere\GG14741</name>
    <name evidence="10" type="synonym">dere_GLEANR_14882</name>
    <name evidence="10" type="synonym">GG14741</name>
    <name evidence="10" type="ORF">Dere_GG14741</name>
</gene>
<feature type="region of interest" description="Disordered" evidence="9">
    <location>
        <begin position="1685"/>
        <end position="1713"/>
    </location>
</feature>
<dbReference type="OrthoDB" id="6351660at2759"/>
<dbReference type="GO" id="GO:1905349">
    <property type="term" value="P:ciliary transition zone assembly"/>
    <property type="evidence" value="ECO:0007669"/>
    <property type="project" value="EnsemblMetazoa"/>
</dbReference>
<dbReference type="HOGENOM" id="CLU_235006_0_0_1"/>
<proteinExistence type="predicted"/>
<dbReference type="GO" id="GO:0036064">
    <property type="term" value="C:ciliary basal body"/>
    <property type="evidence" value="ECO:0007669"/>
    <property type="project" value="EnsemblMetazoa"/>
</dbReference>
<keyword evidence="3" id="KW-0963">Cytoplasm</keyword>
<feature type="coiled-coil region" evidence="8">
    <location>
        <begin position="855"/>
        <end position="972"/>
    </location>
</feature>
<feature type="compositionally biased region" description="Polar residues" evidence="9">
    <location>
        <begin position="1694"/>
        <end position="1709"/>
    </location>
</feature>
<evidence type="ECO:0000256" key="5">
    <source>
        <dbReference type="ARBA" id="ARBA00023054"/>
    </source>
</evidence>
<evidence type="ECO:0000256" key="4">
    <source>
        <dbReference type="ARBA" id="ARBA00022794"/>
    </source>
</evidence>
<feature type="coiled-coil region" evidence="8">
    <location>
        <begin position="1406"/>
        <end position="1440"/>
    </location>
</feature>
<feature type="coiled-coil region" evidence="8">
    <location>
        <begin position="1061"/>
        <end position="1095"/>
    </location>
</feature>
<dbReference type="eggNOG" id="ENOG502QPTZ">
    <property type="taxonomic scope" value="Eukaryota"/>
</dbReference>
<keyword evidence="7" id="KW-0966">Cell projection</keyword>
<organism evidence="10 11">
    <name type="scientific">Drosophila erecta</name>
    <name type="common">Fruit fly</name>
    <dbReference type="NCBI Taxonomy" id="7220"/>
    <lineage>
        <taxon>Eukaryota</taxon>
        <taxon>Metazoa</taxon>
        <taxon>Ecdysozoa</taxon>
        <taxon>Arthropoda</taxon>
        <taxon>Hexapoda</taxon>
        <taxon>Insecta</taxon>
        <taxon>Pterygota</taxon>
        <taxon>Neoptera</taxon>
        <taxon>Endopterygota</taxon>
        <taxon>Diptera</taxon>
        <taxon>Brachycera</taxon>
        <taxon>Muscomorpha</taxon>
        <taxon>Ephydroidea</taxon>
        <taxon>Drosophilidae</taxon>
        <taxon>Drosophila</taxon>
        <taxon>Sophophora</taxon>
    </lineage>
</organism>
<evidence type="ECO:0000313" key="10">
    <source>
        <dbReference type="EMBL" id="EDV50089.1"/>
    </source>
</evidence>
<protein>
    <recommendedName>
        <fullName evidence="12">Centrosomal protein cep290</fullName>
    </recommendedName>
</protein>
<dbReference type="PANTHER" id="PTHR18879:SF20">
    <property type="entry name" value="CENTROSOMAL PROTEIN OF 290 KDA"/>
    <property type="match status" value="1"/>
</dbReference>